<evidence type="ECO:0000256" key="2">
    <source>
        <dbReference type="ARBA" id="ARBA00006058"/>
    </source>
</evidence>
<feature type="transmembrane region" description="Helical" evidence="7">
    <location>
        <begin position="798"/>
        <end position="820"/>
    </location>
</feature>
<dbReference type="GO" id="GO:0016020">
    <property type="term" value="C:membrane"/>
    <property type="evidence" value="ECO:0007669"/>
    <property type="project" value="UniProtKB-SubCell"/>
</dbReference>
<comment type="caution">
    <text evidence="9">The sequence shown here is derived from an EMBL/GenBank/DDBJ whole genome shotgun (WGS) entry which is preliminary data.</text>
</comment>
<proteinExistence type="inferred from homology"/>
<evidence type="ECO:0000256" key="3">
    <source>
        <dbReference type="ARBA" id="ARBA00022692"/>
    </source>
</evidence>
<dbReference type="Proteomes" id="UP000215902">
    <property type="component" value="Unassembled WGS sequence"/>
</dbReference>
<feature type="chain" id="PRO_5012447533" description="Prominin" evidence="8">
    <location>
        <begin position="30"/>
        <end position="841"/>
    </location>
</feature>
<dbReference type="OrthoDB" id="6229420at2759"/>
<reference evidence="9 10" key="1">
    <citation type="submission" date="2017-06" db="EMBL/GenBank/DDBJ databases">
        <title>A platform for efficient transgenesis in Macrostomum lignano, a flatworm model organism for stem cell research.</title>
        <authorList>
            <person name="Berezikov E."/>
        </authorList>
    </citation>
    <scope>NUCLEOTIDE SEQUENCE [LARGE SCALE GENOMIC DNA]</scope>
    <source>
        <strain evidence="9">DV1</strain>
        <tissue evidence="9">Whole organism</tissue>
    </source>
</reference>
<evidence type="ECO:0000256" key="7">
    <source>
        <dbReference type="SAM" id="Phobius"/>
    </source>
</evidence>
<evidence type="ECO:0000256" key="8">
    <source>
        <dbReference type="SAM" id="SignalP"/>
    </source>
</evidence>
<dbReference type="EMBL" id="NIVC01000024">
    <property type="protein sequence ID" value="PAA93566.1"/>
    <property type="molecule type" value="Genomic_DNA"/>
</dbReference>
<comment type="subcellular location">
    <subcellularLocation>
        <location evidence="1">Membrane</location>
        <topology evidence="1">Multi-pass membrane protein</topology>
    </subcellularLocation>
</comment>
<evidence type="ECO:0000256" key="1">
    <source>
        <dbReference type="ARBA" id="ARBA00004141"/>
    </source>
</evidence>
<keyword evidence="3 7" id="KW-0812">Transmembrane</keyword>
<feature type="transmembrane region" description="Helical" evidence="7">
    <location>
        <begin position="480"/>
        <end position="504"/>
    </location>
</feature>
<sequence length="841" mass="89667">MLSSACNLSASMLLLLALLCCCLVPMSSASSLEQSLRPLYSATEAFLDAIQPPEKSVLLKDIVPILITGKTSDLLSGHWNSLTRQWMNSYLGYSILICIGAFLIMFVPLAGCCVCCCRCCCNKCGGKLNYMERKGSSCRRGLYGLLLLMFATAMLFGCVFALLANQQLRDQLSAGRVFNEFADSADATAGLLDSAADRGRNATPQAVENATKVLRPRANATLTRLQARLAGDFNGTGIDASGAFAAVRDAIEQLRLARNSTERYISAVGTYATGLAALNASYAQVRTNLTQPQFACPAGASLDDCRLVNETVHRVAGVDQTAESAGRQSLEDLLARLREVNDTAALLKLMEAEAALANVSTAGMEMFDKYIAESLSQLNGSQLLAQWDSIESSLSQLANSIRGYSNLSEIQLPNPLTGQNENLWEFAANFDMFRYCLYIGMAAFGLLLVLLLYMGLVYGCAGEPPYEDSGCCNRGVGANFLLAVVALGCLLYAALMLLTAVFFLSGGLADTEVCRYLSGRTGQYGYSLLDNATRQAVSNNRGGAGILGKLSLGDVIQKPVSTLLNGCNGESLASAFNMSAVADAVGLPGLIDQFVNRTVADLAGRGSEFLSGASFNISQLEELQSMAANASALNVTEFEAKLNKPLLDGALATFLAALNNISRDCNATDPDESTRFNQLYLDLVSAASPVTDSVSVLLARLPQLRQQFANLNSSGAALPDRLAALGAELSSETRLQSLIYQSALDGGLGSSAQLLDFIILPALDSLLSYSIDCAALGASIRRAIEAPCVSLLRPYNGFWSGFGLCLICLLPCFVLAIKLANLYRKTQKYLPDMQDGTPKPV</sequence>
<dbReference type="InterPro" id="IPR008795">
    <property type="entry name" value="Prominin"/>
</dbReference>
<organism evidence="9 10">
    <name type="scientific">Macrostomum lignano</name>
    <dbReference type="NCBI Taxonomy" id="282301"/>
    <lineage>
        <taxon>Eukaryota</taxon>
        <taxon>Metazoa</taxon>
        <taxon>Spiralia</taxon>
        <taxon>Lophotrochozoa</taxon>
        <taxon>Platyhelminthes</taxon>
        <taxon>Rhabditophora</taxon>
        <taxon>Macrostomorpha</taxon>
        <taxon>Macrostomida</taxon>
        <taxon>Macrostomidae</taxon>
        <taxon>Macrostomum</taxon>
    </lineage>
</organism>
<gene>
    <name evidence="9" type="ORF">BOX15_Mlig005796g1</name>
</gene>
<evidence type="ECO:0000256" key="6">
    <source>
        <dbReference type="ARBA" id="ARBA00023180"/>
    </source>
</evidence>
<evidence type="ECO:0000256" key="4">
    <source>
        <dbReference type="ARBA" id="ARBA00022989"/>
    </source>
</evidence>
<accession>A0A267H5L2</accession>
<dbReference type="Pfam" id="PF05478">
    <property type="entry name" value="Prominin"/>
    <property type="match status" value="2"/>
</dbReference>
<keyword evidence="10" id="KW-1185">Reference proteome</keyword>
<keyword evidence="8" id="KW-0732">Signal</keyword>
<feature type="transmembrane region" description="Helical" evidence="7">
    <location>
        <begin position="90"/>
        <end position="121"/>
    </location>
</feature>
<protein>
    <recommendedName>
        <fullName evidence="11">Prominin</fullName>
    </recommendedName>
</protein>
<name>A0A267H5L2_9PLAT</name>
<feature type="transmembrane region" description="Helical" evidence="7">
    <location>
        <begin position="142"/>
        <end position="164"/>
    </location>
</feature>
<feature type="signal peptide" evidence="8">
    <location>
        <begin position="1"/>
        <end position="29"/>
    </location>
</feature>
<dbReference type="PANTHER" id="PTHR22730">
    <property type="entry name" value="PROMININ PROM PROTEIN"/>
    <property type="match status" value="1"/>
</dbReference>
<keyword evidence="4 7" id="KW-1133">Transmembrane helix</keyword>
<evidence type="ECO:0008006" key="11">
    <source>
        <dbReference type="Google" id="ProtNLM"/>
    </source>
</evidence>
<keyword evidence="5 7" id="KW-0472">Membrane</keyword>
<evidence type="ECO:0000313" key="10">
    <source>
        <dbReference type="Proteomes" id="UP000215902"/>
    </source>
</evidence>
<evidence type="ECO:0000256" key="5">
    <source>
        <dbReference type="ARBA" id="ARBA00023136"/>
    </source>
</evidence>
<feature type="transmembrane region" description="Helical" evidence="7">
    <location>
        <begin position="437"/>
        <end position="459"/>
    </location>
</feature>
<dbReference type="PANTHER" id="PTHR22730:SF1">
    <property type="entry name" value="PROMININ-LIKE PROTEIN"/>
    <property type="match status" value="1"/>
</dbReference>
<evidence type="ECO:0000313" key="9">
    <source>
        <dbReference type="EMBL" id="PAA93566.1"/>
    </source>
</evidence>
<dbReference type="AlphaFoldDB" id="A0A267H5L2"/>
<comment type="similarity">
    <text evidence="2">Belongs to the prominin family.</text>
</comment>
<keyword evidence="6" id="KW-0325">Glycoprotein</keyword>